<reference evidence="12" key="1">
    <citation type="submission" date="2015-03" db="EMBL/GenBank/DDBJ databases">
        <authorList>
            <consortium name="Pathogen Informatics"/>
        </authorList>
    </citation>
    <scope>NUCLEOTIDE SEQUENCE [LARGE SCALE GENOMIC DNA]</scope>
    <source>
        <strain evidence="12">NCTC11134</strain>
    </source>
</reference>
<dbReference type="SUPFAM" id="SSF53639">
    <property type="entry name" value="AraD/HMP-PK domain-like"/>
    <property type="match status" value="1"/>
</dbReference>
<dbReference type="GO" id="GO:0019509">
    <property type="term" value="P:L-methionine salvage from methylthioadenosine"/>
    <property type="evidence" value="ECO:0007669"/>
    <property type="project" value="UniProtKB-UniRule"/>
</dbReference>
<dbReference type="GO" id="GO:0005737">
    <property type="term" value="C:cytoplasm"/>
    <property type="evidence" value="ECO:0007669"/>
    <property type="project" value="UniProtKB-UniRule"/>
</dbReference>
<dbReference type="InterPro" id="IPR036409">
    <property type="entry name" value="Aldolase_II/adducin_N_sf"/>
</dbReference>
<feature type="binding site" evidence="9">
    <location>
        <begin position="238"/>
        <end position="239"/>
    </location>
    <ligand>
        <name>substrate</name>
    </ligand>
</feature>
<comment type="similarity">
    <text evidence="8">Belongs to the aldolase class II family. MtnB subfamily.</text>
</comment>
<dbReference type="InterPro" id="IPR037171">
    <property type="entry name" value="NagB/RpiA_transferase-like"/>
</dbReference>
<comment type="pathway">
    <text evidence="8">Amino-acid biosynthesis; L-methionine biosynthesis via salvage pathway; L-methionine from S-methyl-5-thio-alpha-D-ribose 1-phosphate: step 2/6.</text>
</comment>
<feature type="binding site" evidence="9">
    <location>
        <position position="187"/>
    </location>
    <ligand>
        <name>substrate</name>
    </ligand>
</feature>
<dbReference type="Pfam" id="PF01008">
    <property type="entry name" value="IF-2B"/>
    <property type="match status" value="1"/>
</dbReference>
<dbReference type="PANTHER" id="PTHR43475">
    <property type="entry name" value="METHYLTHIORIBOSE-1-PHOSPHATE ISOMERASE"/>
    <property type="match status" value="1"/>
</dbReference>
<feature type="binding site" evidence="9">
    <location>
        <position position="83"/>
    </location>
    <ligand>
        <name>substrate</name>
    </ligand>
</feature>
<evidence type="ECO:0000256" key="6">
    <source>
        <dbReference type="ARBA" id="ARBA00023239"/>
    </source>
</evidence>
<evidence type="ECO:0000313" key="11">
    <source>
        <dbReference type="EMBL" id="CRY77943.1"/>
    </source>
</evidence>
<keyword evidence="3 8" id="KW-0862">Zinc</keyword>
<dbReference type="InterPro" id="IPR017714">
    <property type="entry name" value="MethylthioRu-1-P_deHdtase_MtnB"/>
</dbReference>
<dbReference type="Gene3D" id="3.40.50.10470">
    <property type="entry name" value="Translation initiation factor eif-2b, domain 2"/>
    <property type="match status" value="1"/>
</dbReference>
<organism evidence="11 12">
    <name type="scientific">Nocardia farcinica</name>
    <dbReference type="NCBI Taxonomy" id="37329"/>
    <lineage>
        <taxon>Bacteria</taxon>
        <taxon>Bacillati</taxon>
        <taxon>Actinomycetota</taxon>
        <taxon>Actinomycetes</taxon>
        <taxon>Mycobacteriales</taxon>
        <taxon>Nocardiaceae</taxon>
        <taxon>Nocardia</taxon>
    </lineage>
</organism>
<accession>A0A0H5NRE1</accession>
<feature type="binding site" evidence="9">
    <location>
        <begin position="45"/>
        <end position="47"/>
    </location>
    <ligand>
        <name>substrate</name>
    </ligand>
</feature>
<dbReference type="Gene3D" id="1.20.120.420">
    <property type="entry name" value="translation initiation factor eif-2b, domain 1"/>
    <property type="match status" value="1"/>
</dbReference>
<dbReference type="Pfam" id="PF00596">
    <property type="entry name" value="Aldolase_II"/>
    <property type="match status" value="1"/>
</dbReference>
<gene>
    <name evidence="11" type="primary">mtnA_1</name>
    <name evidence="9" type="synonym">mtnA</name>
    <name evidence="8" type="synonym">mtnB</name>
    <name evidence="11" type="ORF">ERS450000_02673</name>
</gene>
<feature type="active site" description="Proton donor" evidence="9">
    <location>
        <position position="228"/>
    </location>
</feature>
<feature type="binding site" evidence="8">
    <location>
        <position position="416"/>
    </location>
    <ligand>
        <name>Zn(2+)</name>
        <dbReference type="ChEBI" id="CHEBI:29105"/>
    </ligand>
</feature>
<dbReference type="HAMAP" id="MF_01677">
    <property type="entry name" value="Salvage_MtnB"/>
    <property type="match status" value="1"/>
</dbReference>
<dbReference type="NCBIfam" id="TIGR00524">
    <property type="entry name" value="eIF-2B_rel"/>
    <property type="match status" value="1"/>
</dbReference>
<evidence type="ECO:0000256" key="8">
    <source>
        <dbReference type="HAMAP-Rule" id="MF_01677"/>
    </source>
</evidence>
<comment type="function">
    <text evidence="8">Catalyzes the dehydration of methylthioribulose-1-phosphate (MTRu-1-P) into 2,3-diketo-5-methylthiopentyl-1-phosphate (DK-MTP-1-P).</text>
</comment>
<dbReference type="EMBL" id="LN868938">
    <property type="protein sequence ID" value="CRY77943.1"/>
    <property type="molecule type" value="Genomic_DNA"/>
</dbReference>
<keyword evidence="5 9" id="KW-0413">Isomerase</keyword>
<evidence type="ECO:0000256" key="1">
    <source>
        <dbReference type="ARBA" id="ARBA00022605"/>
    </source>
</evidence>
<dbReference type="NCBIfam" id="NF004326">
    <property type="entry name" value="PRK05720.1"/>
    <property type="match status" value="1"/>
</dbReference>
<dbReference type="PANTHER" id="PTHR43475:SF1">
    <property type="entry name" value="METHYLTHIORIBOSE-1-PHOSPHATE ISOMERASE"/>
    <property type="match status" value="1"/>
</dbReference>
<dbReference type="SUPFAM" id="SSF100950">
    <property type="entry name" value="NagB/RpiA/CoA transferase-like"/>
    <property type="match status" value="1"/>
</dbReference>
<dbReference type="InterPro" id="IPR001303">
    <property type="entry name" value="Aldolase_II/adducin_N"/>
</dbReference>
<feature type="site" description="Transition state stabilizer" evidence="9">
    <location>
        <position position="148"/>
    </location>
</feature>
<comment type="cofactor">
    <cofactor evidence="8">
        <name>Zn(2+)</name>
        <dbReference type="ChEBI" id="CHEBI:29105"/>
    </cofactor>
    <text evidence="8">Binds 1 zinc ion per subunit.</text>
</comment>
<dbReference type="SMART" id="SM01007">
    <property type="entry name" value="Aldolase_II"/>
    <property type="match status" value="1"/>
</dbReference>
<dbReference type="FunFam" id="3.40.50.10470:FF:000006">
    <property type="entry name" value="Methylthioribose-1-phosphate isomerase"/>
    <property type="match status" value="1"/>
</dbReference>
<dbReference type="GO" id="GO:0008270">
    <property type="term" value="F:zinc ion binding"/>
    <property type="evidence" value="ECO:0007669"/>
    <property type="project" value="UniProtKB-UniRule"/>
</dbReference>
<dbReference type="KEGG" id="nfr:ERS450000_02673"/>
<sequence>MRRSVDWVDGEVHVVDQRALPGEYRIARLGTVEEVVAAIRTLTVRGAPAIGAAGALAVALSARAHGADLAAVRAEAEHIAAARPTAVNLAWAVRRVLARLPDGPAAVLAEALALLDEDERVDREMSARAADEVRALCGPGPVRVLTHCNTGRFATVGWGTALGTVRELARRGELDSVLAGETRPLLQGARLTAWELAEAGIPHRICVDSAGPGALAAGAVDCVLVGADRITALGDVANKIGTYPLALAAARAGVPFVVVAPESTVDESLTDPAAIVLEERDPAEVTTFAGVPVAPSGTAAYNPAFDVTPRDLVTAIVTERRTLRPALGFGVPAVAAQLYGRGWLDGTAGNLSVRLDADRALVTASGRSKGALTAADLITVDLTTGAALDAGARPSAETSIHAALYRAVPGCGAVVHAHPPAATTAATLLAAAGTVVFDDFEIVKGFGPRPAGPFTVPVLTNHAEVPRIAADLAARLTPDAVPAALIDRHGATTWGPDLETARNRMECLEMLCALQLRTGGDRS</sequence>
<evidence type="ECO:0000259" key="10">
    <source>
        <dbReference type="SMART" id="SM01007"/>
    </source>
</evidence>
<dbReference type="InterPro" id="IPR000649">
    <property type="entry name" value="IF-2B-related"/>
</dbReference>
<dbReference type="RefSeq" id="WP_060592776.1">
    <property type="nucleotide sequence ID" value="NZ_CP031418.1"/>
</dbReference>
<dbReference type="NCBIfam" id="TIGR00512">
    <property type="entry name" value="salvage_mtnA"/>
    <property type="match status" value="1"/>
</dbReference>
<comment type="pathway">
    <text evidence="9">Amino-acid biosynthesis; L-methionine biosynthesis via salvage pathway; L-methionine from S-methyl-5-thio-alpha-D-ribose 1-phosphate: step 1/6.</text>
</comment>
<keyword evidence="1 8" id="KW-0028">Amino-acid biosynthesis</keyword>
<keyword evidence="4 8" id="KW-0486">Methionine biosynthesis</keyword>
<dbReference type="NCBIfam" id="TIGR03328">
    <property type="entry name" value="salvage_mtnB"/>
    <property type="match status" value="1"/>
</dbReference>
<dbReference type="GO" id="GO:0046523">
    <property type="term" value="F:S-methyl-5-thioribose-1-phosphate isomerase activity"/>
    <property type="evidence" value="ECO:0007669"/>
    <property type="project" value="UniProtKB-UniRule"/>
</dbReference>
<dbReference type="UniPathway" id="UPA00904">
    <property type="reaction ID" value="UER00874"/>
</dbReference>
<keyword evidence="6 8" id="KW-0456">Lyase</keyword>
<comment type="similarity">
    <text evidence="9">Belongs to the EIF-2B alpha/beta/delta subunits family. MtnA subfamily.</text>
</comment>
<dbReference type="AlphaFoldDB" id="A0A0H5NRE1"/>
<dbReference type="Proteomes" id="UP000057820">
    <property type="component" value="Chromosome 1"/>
</dbReference>
<comment type="catalytic activity">
    <reaction evidence="7 9">
        <text>5-(methylsulfanyl)-alpha-D-ribose 1-phosphate = 5-(methylsulfanyl)-D-ribulose 1-phosphate</text>
        <dbReference type="Rhea" id="RHEA:19989"/>
        <dbReference type="ChEBI" id="CHEBI:58533"/>
        <dbReference type="ChEBI" id="CHEBI:58548"/>
        <dbReference type="EC" id="5.3.1.23"/>
    </reaction>
</comment>
<protein>
    <recommendedName>
        <fullName evidence="8 9">Multifunctional fusion protein</fullName>
    </recommendedName>
    <domain>
        <recommendedName>
            <fullName evidence="9">Methylthioribose-1-phosphate isomerase</fullName>
            <shortName evidence="9">M1Pi</shortName>
            <shortName evidence="9">MTR-1-P isomerase</shortName>
            <ecNumber evidence="9">5.3.1.23</ecNumber>
        </recommendedName>
        <alternativeName>
            <fullName evidence="9">S-methyl-5-thioribose-1-phosphate isomerase</fullName>
        </alternativeName>
    </domain>
    <domain>
        <recommendedName>
            <fullName evidence="8">Methylthioribulose-1-phosphate dehydratase</fullName>
            <shortName evidence="8">MTRu-1-P dehydratase</shortName>
            <ecNumber evidence="8">4.2.1.109</ecNumber>
        </recommendedName>
    </domain>
</protein>
<keyword evidence="2 8" id="KW-0479">Metal-binding</keyword>
<dbReference type="InterPro" id="IPR027363">
    <property type="entry name" value="M1Pi_N"/>
</dbReference>
<proteinExistence type="inferred from homology"/>
<comment type="catalytic activity">
    <reaction evidence="8">
        <text>5-(methylsulfanyl)-D-ribulose 1-phosphate = 5-methylsulfanyl-2,3-dioxopentyl phosphate + H2O</text>
        <dbReference type="Rhea" id="RHEA:15549"/>
        <dbReference type="ChEBI" id="CHEBI:15377"/>
        <dbReference type="ChEBI" id="CHEBI:58548"/>
        <dbReference type="ChEBI" id="CHEBI:58828"/>
        <dbReference type="EC" id="4.2.1.109"/>
    </reaction>
</comment>
<evidence type="ECO:0000256" key="2">
    <source>
        <dbReference type="ARBA" id="ARBA00022723"/>
    </source>
</evidence>
<evidence type="ECO:0000256" key="5">
    <source>
        <dbReference type="ARBA" id="ARBA00023235"/>
    </source>
</evidence>
<evidence type="ECO:0000256" key="3">
    <source>
        <dbReference type="ARBA" id="ARBA00022833"/>
    </source>
</evidence>
<dbReference type="GO" id="GO:0046570">
    <property type="term" value="F:methylthioribulose 1-phosphate dehydratase activity"/>
    <property type="evidence" value="ECO:0007669"/>
    <property type="project" value="UniProtKB-UniRule"/>
</dbReference>
<dbReference type="EC" id="5.3.1.23" evidence="9"/>
<evidence type="ECO:0000256" key="4">
    <source>
        <dbReference type="ARBA" id="ARBA00023167"/>
    </source>
</evidence>
<dbReference type="InterPro" id="IPR042529">
    <property type="entry name" value="IF_2B-like_C"/>
</dbReference>
<evidence type="ECO:0000313" key="12">
    <source>
        <dbReference type="Proteomes" id="UP000057820"/>
    </source>
</evidence>
<evidence type="ECO:0000256" key="9">
    <source>
        <dbReference type="HAMAP-Rule" id="MF_01678"/>
    </source>
</evidence>
<comment type="function">
    <text evidence="9">Catalyzes the interconversion of methylthioribose-1-phosphate (MTR-1-P) into methylthioribulose-1-phosphate (MTRu-1-P).</text>
</comment>
<feature type="binding site" evidence="8">
    <location>
        <position position="418"/>
    </location>
    <ligand>
        <name>Zn(2+)</name>
        <dbReference type="ChEBI" id="CHEBI:29105"/>
    </ligand>
</feature>
<feature type="domain" description="Class II aldolase/adducin N-terminal" evidence="10">
    <location>
        <begin position="329"/>
        <end position="516"/>
    </location>
</feature>
<dbReference type="InterPro" id="IPR011559">
    <property type="entry name" value="Initiation_fac_2B_a/b/d"/>
</dbReference>
<dbReference type="EC" id="4.2.1.109" evidence="8"/>
<dbReference type="InterPro" id="IPR005251">
    <property type="entry name" value="IF-M1Pi"/>
</dbReference>
<dbReference type="HAMAP" id="MF_01678">
    <property type="entry name" value="Salvage_MtnA"/>
    <property type="match status" value="1"/>
</dbReference>
<evidence type="ECO:0000256" key="7">
    <source>
        <dbReference type="ARBA" id="ARBA00052401"/>
    </source>
</evidence>
<dbReference type="Gene3D" id="3.40.225.10">
    <property type="entry name" value="Class II aldolase/adducin N-terminal domain"/>
    <property type="match status" value="1"/>
</dbReference>
<name>A0A0H5NRE1_NOCFR</name>